<dbReference type="InterPro" id="IPR003959">
    <property type="entry name" value="ATPase_AAA_core"/>
</dbReference>
<dbReference type="EMBL" id="AAVL02000038">
    <property type="protein sequence ID" value="EDM49979.1"/>
    <property type="molecule type" value="Genomic_DNA"/>
</dbReference>
<comment type="caution">
    <text evidence="2">The sequence shown here is derived from an EMBL/GenBank/DDBJ whole genome shotgun (WGS) entry which is preliminary data.</text>
</comment>
<dbReference type="CDD" id="cd00009">
    <property type="entry name" value="AAA"/>
    <property type="match status" value="1"/>
</dbReference>
<dbReference type="Proteomes" id="UP000006000">
    <property type="component" value="Unassembled WGS sequence"/>
</dbReference>
<dbReference type="HOGENOM" id="CLU_053995_1_0_9"/>
<evidence type="ECO:0000313" key="2">
    <source>
        <dbReference type="EMBL" id="EDM49979.1"/>
    </source>
</evidence>
<evidence type="ECO:0000313" key="3">
    <source>
        <dbReference type="Proteomes" id="UP000006000"/>
    </source>
</evidence>
<organism evidence="2 3">
    <name type="scientific">Eubacterium ventriosum ATCC 27560</name>
    <dbReference type="NCBI Taxonomy" id="411463"/>
    <lineage>
        <taxon>Bacteria</taxon>
        <taxon>Bacillati</taxon>
        <taxon>Bacillota</taxon>
        <taxon>Clostridia</taxon>
        <taxon>Eubacteriales</taxon>
        <taxon>Eubacteriaceae</taxon>
        <taxon>Eubacterium</taxon>
    </lineage>
</organism>
<reference evidence="2 3" key="2">
    <citation type="submission" date="2007-04" db="EMBL/GenBank/DDBJ databases">
        <title>Draft genome sequence of Eubacterium ventriosum (ATCC 27560).</title>
        <authorList>
            <person name="Sudarsanam P."/>
            <person name="Ley R."/>
            <person name="Guruge J."/>
            <person name="Turnbaugh P.J."/>
            <person name="Mahowald M."/>
            <person name="Liep D."/>
            <person name="Gordon J."/>
        </authorList>
    </citation>
    <scope>NUCLEOTIDE SEQUENCE [LARGE SCALE GENOMIC DNA]</scope>
    <source>
        <strain evidence="2 3">ATCC 27560</strain>
    </source>
</reference>
<dbReference type="GO" id="GO:0016887">
    <property type="term" value="F:ATP hydrolysis activity"/>
    <property type="evidence" value="ECO:0007669"/>
    <property type="project" value="InterPro"/>
</dbReference>
<dbReference type="GO" id="GO:0005524">
    <property type="term" value="F:ATP binding"/>
    <property type="evidence" value="ECO:0007669"/>
    <property type="project" value="InterPro"/>
</dbReference>
<dbReference type="STRING" id="411463.EUBVEN_02625"/>
<dbReference type="Pfam" id="PF00004">
    <property type="entry name" value="AAA"/>
    <property type="match status" value="1"/>
</dbReference>
<dbReference type="SUPFAM" id="SSF52540">
    <property type="entry name" value="P-loop containing nucleoside triphosphate hydrolases"/>
    <property type="match status" value="1"/>
</dbReference>
<dbReference type="InterPro" id="IPR027417">
    <property type="entry name" value="P-loop_NTPase"/>
</dbReference>
<gene>
    <name evidence="2" type="ORF">EUBVEN_02625</name>
</gene>
<feature type="domain" description="AAA+ ATPase" evidence="1">
    <location>
        <begin position="41"/>
        <end position="192"/>
    </location>
</feature>
<proteinExistence type="predicted"/>
<evidence type="ECO:0000259" key="1">
    <source>
        <dbReference type="SMART" id="SM00382"/>
    </source>
</evidence>
<accession>A5ZA78</accession>
<reference evidence="2 3" key="1">
    <citation type="submission" date="2007-03" db="EMBL/GenBank/DDBJ databases">
        <authorList>
            <person name="Fulton L."/>
            <person name="Clifton S."/>
            <person name="Fulton B."/>
            <person name="Xu J."/>
            <person name="Minx P."/>
            <person name="Pepin K.H."/>
            <person name="Johnson M."/>
            <person name="Thiruvilangam P."/>
            <person name="Bhonagiri V."/>
            <person name="Nash W.E."/>
            <person name="Mardis E.R."/>
            <person name="Wilson R.K."/>
        </authorList>
    </citation>
    <scope>NUCLEOTIDE SEQUENCE [LARGE SCALE GENOMIC DNA]</scope>
    <source>
        <strain evidence="2 3">ATCC 27560</strain>
    </source>
</reference>
<dbReference type="RefSeq" id="WP_005360402.1">
    <property type="nucleotide sequence ID" value="NZ_DS264270.1"/>
</dbReference>
<name>A5ZA78_9FIRM</name>
<dbReference type="eggNOG" id="COG0714">
    <property type="taxonomic scope" value="Bacteria"/>
</dbReference>
<sequence length="376" mass="42383">MENRVKDIKLANIPQMDVGRITELLADSYSVLINNKKPIKIMPSVMLWGPPGVGKSQAVRQIAKEIEERTGKKSVVTDVRLLLFNPIDLRGIPTSNADKTLAIWLKPQIFQMDSSDDIVNILFLDEISAAPQSVQAAAYQITLDRVVGEHKLPDNCIVIAAGNRVTDKSVAFKMPKALANRLLHIEVEDNFDSWKEWAIKSGVNDKVIGFLSFRRNYLMNFDAKSEDLAFSTPRSWEMVSNILNNINDDVSEVYPLITGLVGTGVAVEFRTWCNVYNQLPDMDDIFNGLRPRVPKSPDVLYALTAAMTSYAKEHKEEITKIANSIRYAEKLPPDFGVVLMKDYMYIEKDYKRKLMAIPDFAKWLSAKGKILNGVIK</sequence>
<dbReference type="OrthoDB" id="9808317at2"/>
<dbReference type="SMART" id="SM00382">
    <property type="entry name" value="AAA"/>
    <property type="match status" value="1"/>
</dbReference>
<dbReference type="InterPro" id="IPR003593">
    <property type="entry name" value="AAA+_ATPase"/>
</dbReference>
<dbReference type="Gene3D" id="3.40.50.300">
    <property type="entry name" value="P-loop containing nucleotide triphosphate hydrolases"/>
    <property type="match status" value="1"/>
</dbReference>
<protein>
    <submittedName>
        <fullName evidence="2">ATPase family associated with various cellular activities (AAA)</fullName>
    </submittedName>
</protein>
<dbReference type="AlphaFoldDB" id="A5ZA78"/>